<keyword evidence="6" id="KW-1185">Reference proteome</keyword>
<evidence type="ECO:0000313" key="5">
    <source>
        <dbReference type="EMBL" id="QEL18347.1"/>
    </source>
</evidence>
<dbReference type="SUPFAM" id="SSF53613">
    <property type="entry name" value="Ribokinase-like"/>
    <property type="match status" value="1"/>
</dbReference>
<dbReference type="EMBL" id="CP042425">
    <property type="protein sequence ID" value="QEL18347.1"/>
    <property type="molecule type" value="Genomic_DNA"/>
</dbReference>
<dbReference type="PANTHER" id="PTHR43320:SF3">
    <property type="entry name" value="CARBOHYDRATE KINASE PFKB DOMAIN-CONTAINING PROTEIN"/>
    <property type="match status" value="1"/>
</dbReference>
<evidence type="ECO:0000256" key="3">
    <source>
        <dbReference type="ARBA" id="ARBA00022777"/>
    </source>
</evidence>
<dbReference type="InterPro" id="IPR052700">
    <property type="entry name" value="Carb_kinase_PfkB-like"/>
</dbReference>
<sequence length="333" mass="35682">MKKDYHLCGLGNAIVDIFLELDDAEFAPLGFERGTMRLVDKAEQEHLFRKFHDANHDLPLVSGGSVANSVIALSQLGGRGAFIGCVGDDRYGLHYASEFENLNIDIGSPVLLNETTGTCVCVITPDAERTMRTHLGVSSHLAARHVDANRVQNSEWLFIEGYVFANPETGQHAIRQAISIAKAAGTKVALTCSDAFIPAVFGDAFHDALAHSDLLFCNAPEAAAVTKTEKSEDAFAKLKKIVPNAVVTDGPNGAFVRFNGVESHVPAFTCTPKDLTGAGDMFAGAFLYGITHGYQPDVAARGANLLAMKVISQVGARLHHGTQDYWKQALGGN</sequence>
<evidence type="ECO:0000256" key="2">
    <source>
        <dbReference type="ARBA" id="ARBA00022679"/>
    </source>
</evidence>
<feature type="domain" description="Carbohydrate kinase PfkB" evidence="4">
    <location>
        <begin position="48"/>
        <end position="317"/>
    </location>
</feature>
<evidence type="ECO:0000259" key="4">
    <source>
        <dbReference type="Pfam" id="PF00294"/>
    </source>
</evidence>
<dbReference type="Proteomes" id="UP000324974">
    <property type="component" value="Chromosome"/>
</dbReference>
<accession>A0A5C1AJJ9</accession>
<reference evidence="6" key="1">
    <citation type="submission" date="2019-08" db="EMBL/GenBank/DDBJ databases">
        <title>Limnoglobus roseus gen. nov., sp. nov., a novel freshwater planctomycete with a giant genome from the family Gemmataceae.</title>
        <authorList>
            <person name="Kulichevskaya I.S."/>
            <person name="Naumoff D.G."/>
            <person name="Miroshnikov K."/>
            <person name="Ivanova A."/>
            <person name="Philippov D.A."/>
            <person name="Hakobyan A."/>
            <person name="Rijpstra I.C."/>
            <person name="Sinninghe Damste J.S."/>
            <person name="Liesack W."/>
            <person name="Dedysh S.N."/>
        </authorList>
    </citation>
    <scope>NUCLEOTIDE SEQUENCE [LARGE SCALE GENOMIC DNA]</scope>
    <source>
        <strain evidence="6">PX52</strain>
    </source>
</reference>
<gene>
    <name evidence="5" type="ORF">PX52LOC_05368</name>
</gene>
<dbReference type="GO" id="GO:0016301">
    <property type="term" value="F:kinase activity"/>
    <property type="evidence" value="ECO:0007669"/>
    <property type="project" value="UniProtKB-KW"/>
</dbReference>
<dbReference type="InterPro" id="IPR029056">
    <property type="entry name" value="Ribokinase-like"/>
</dbReference>
<dbReference type="CDD" id="cd01168">
    <property type="entry name" value="adenosine_kinase"/>
    <property type="match status" value="1"/>
</dbReference>
<name>A0A5C1AJJ9_9BACT</name>
<keyword evidence="2" id="KW-0808">Transferase</keyword>
<comment type="similarity">
    <text evidence="1">Belongs to the carbohydrate kinase PfkB family.</text>
</comment>
<evidence type="ECO:0000313" key="6">
    <source>
        <dbReference type="Proteomes" id="UP000324974"/>
    </source>
</evidence>
<evidence type="ECO:0000256" key="1">
    <source>
        <dbReference type="ARBA" id="ARBA00010688"/>
    </source>
</evidence>
<dbReference type="Gene3D" id="3.40.1190.20">
    <property type="match status" value="1"/>
</dbReference>
<dbReference type="AlphaFoldDB" id="A0A5C1AJJ9"/>
<proteinExistence type="inferred from homology"/>
<organism evidence="5 6">
    <name type="scientific">Limnoglobus roseus</name>
    <dbReference type="NCBI Taxonomy" id="2598579"/>
    <lineage>
        <taxon>Bacteria</taxon>
        <taxon>Pseudomonadati</taxon>
        <taxon>Planctomycetota</taxon>
        <taxon>Planctomycetia</taxon>
        <taxon>Gemmatales</taxon>
        <taxon>Gemmataceae</taxon>
        <taxon>Limnoglobus</taxon>
    </lineage>
</organism>
<dbReference type="Pfam" id="PF00294">
    <property type="entry name" value="PfkB"/>
    <property type="match status" value="1"/>
</dbReference>
<keyword evidence="3 5" id="KW-0418">Kinase</keyword>
<dbReference type="OrthoDB" id="9775849at2"/>
<dbReference type="RefSeq" id="WP_149112865.1">
    <property type="nucleotide sequence ID" value="NZ_CP042425.1"/>
</dbReference>
<dbReference type="KEGG" id="lrs:PX52LOC_05368"/>
<dbReference type="PANTHER" id="PTHR43320">
    <property type="entry name" value="SUGAR KINASE"/>
    <property type="match status" value="1"/>
</dbReference>
<protein>
    <submittedName>
        <fullName evidence="5">Adenosine kinase</fullName>
    </submittedName>
</protein>
<dbReference type="InterPro" id="IPR011611">
    <property type="entry name" value="PfkB_dom"/>
</dbReference>